<dbReference type="Gene3D" id="3.40.50.300">
    <property type="entry name" value="P-loop containing nucleotide triphosphate hydrolases"/>
    <property type="match status" value="1"/>
</dbReference>
<dbReference type="SUPFAM" id="SSF52540">
    <property type="entry name" value="P-loop containing nucleoside triphosphate hydrolases"/>
    <property type="match status" value="1"/>
</dbReference>
<comment type="similarity">
    <text evidence="2">Belongs to the rad17/RAD24 family.</text>
</comment>
<sequence length="313" mass="35315">MQVSDLVVHKKKVEEVSRWLLERLQSFQNARPISQQRILIILGSSGTGKTETLRSLCKSQRVEIVEWEEVISQWNPGQQDEFGVEYISQRDRFREFVFQSQRYSPLQFDGNQDQVQKQTNQSTSNPRIVLIDGIPLLVNHSASDDFISSILAFAHAFQMDSTQLSPFALQNPTSIGIVLILTTSNASSPSATQSNINQSGPSYLHALSGFTEQDYVVRQLMGRGGNMIKLIKFNPIATTFLTKALIKHWNNKQEKKSQQSQSLLKTSDSKQQYKLKNKNEIPLDDIISASIASSFGDIRSAIQSFDLNILYAQ</sequence>
<dbReference type="Pfam" id="PF03215">
    <property type="entry name" value="Rad17"/>
    <property type="match status" value="1"/>
</dbReference>
<dbReference type="GO" id="GO:0003689">
    <property type="term" value="F:DNA clamp loader activity"/>
    <property type="evidence" value="ECO:0007669"/>
    <property type="project" value="TreeGrafter"/>
</dbReference>
<proteinExistence type="inferred from homology"/>
<dbReference type="OrthoDB" id="10265971at2759"/>
<evidence type="ECO:0000256" key="6">
    <source>
        <dbReference type="ARBA" id="ARBA00023242"/>
    </source>
</evidence>
<dbReference type="GO" id="GO:0033314">
    <property type="term" value="P:mitotic DNA replication checkpoint signaling"/>
    <property type="evidence" value="ECO:0007669"/>
    <property type="project" value="TreeGrafter"/>
</dbReference>
<reference evidence="8 9" key="1">
    <citation type="submission" date="2019-03" db="EMBL/GenBank/DDBJ databases">
        <title>Single cell metagenomics reveals metabolic interactions within the superorganism composed of flagellate Streblomastix strix and complex community of Bacteroidetes bacteria on its surface.</title>
        <authorList>
            <person name="Treitli S.C."/>
            <person name="Kolisko M."/>
            <person name="Husnik F."/>
            <person name="Keeling P."/>
            <person name="Hampl V."/>
        </authorList>
    </citation>
    <scope>NUCLEOTIDE SEQUENCE [LARGE SCALE GENOMIC DNA]</scope>
    <source>
        <strain evidence="8">ST1C</strain>
    </source>
</reference>
<dbReference type="GO" id="GO:0003682">
    <property type="term" value="F:chromatin binding"/>
    <property type="evidence" value="ECO:0007669"/>
    <property type="project" value="TreeGrafter"/>
</dbReference>
<dbReference type="PANTHER" id="PTHR12172:SF0">
    <property type="entry name" value="CELL CYCLE CHECKPOINT PROTEIN RAD17"/>
    <property type="match status" value="1"/>
</dbReference>
<dbReference type="EMBL" id="SNRW01003415">
    <property type="protein sequence ID" value="KAA6389899.1"/>
    <property type="molecule type" value="Genomic_DNA"/>
</dbReference>
<evidence type="ECO:0000256" key="7">
    <source>
        <dbReference type="ARBA" id="ARBA00023306"/>
    </source>
</evidence>
<keyword evidence="4" id="KW-0227">DNA damage</keyword>
<dbReference type="InterPro" id="IPR027417">
    <property type="entry name" value="P-loop_NTPase"/>
</dbReference>
<keyword evidence="7" id="KW-0131">Cell cycle</keyword>
<dbReference type="GO" id="GO:0005524">
    <property type="term" value="F:ATP binding"/>
    <property type="evidence" value="ECO:0007669"/>
    <property type="project" value="UniProtKB-KW"/>
</dbReference>
<evidence type="ECO:0000256" key="5">
    <source>
        <dbReference type="ARBA" id="ARBA00022840"/>
    </source>
</evidence>
<dbReference type="Proteomes" id="UP000324800">
    <property type="component" value="Unassembled WGS sequence"/>
</dbReference>
<name>A0A5J4W620_9EUKA</name>
<evidence type="ECO:0000256" key="1">
    <source>
        <dbReference type="ARBA" id="ARBA00004123"/>
    </source>
</evidence>
<evidence type="ECO:0000256" key="4">
    <source>
        <dbReference type="ARBA" id="ARBA00022763"/>
    </source>
</evidence>
<keyword evidence="5" id="KW-0067">ATP-binding</keyword>
<comment type="subcellular location">
    <subcellularLocation>
        <location evidence="1">Nucleus</location>
    </subcellularLocation>
</comment>
<dbReference type="GO" id="GO:0005634">
    <property type="term" value="C:nucleus"/>
    <property type="evidence" value="ECO:0007669"/>
    <property type="project" value="UniProtKB-SubCell"/>
</dbReference>
<gene>
    <name evidence="8" type="ORF">EZS28_014571</name>
</gene>
<dbReference type="GO" id="GO:0006281">
    <property type="term" value="P:DNA repair"/>
    <property type="evidence" value="ECO:0007669"/>
    <property type="project" value="InterPro"/>
</dbReference>
<comment type="caution">
    <text evidence="8">The sequence shown here is derived from an EMBL/GenBank/DDBJ whole genome shotgun (WGS) entry which is preliminary data.</text>
</comment>
<dbReference type="PANTHER" id="PTHR12172">
    <property type="entry name" value="CELL CYCLE CHECKPOINT PROTEIN RAD17"/>
    <property type="match status" value="1"/>
</dbReference>
<keyword evidence="3" id="KW-0547">Nucleotide-binding</keyword>
<dbReference type="GO" id="GO:0000077">
    <property type="term" value="P:DNA damage checkpoint signaling"/>
    <property type="evidence" value="ECO:0007669"/>
    <property type="project" value="TreeGrafter"/>
</dbReference>
<accession>A0A5J4W620</accession>
<evidence type="ECO:0008006" key="10">
    <source>
        <dbReference type="Google" id="ProtNLM"/>
    </source>
</evidence>
<evidence type="ECO:0000256" key="2">
    <source>
        <dbReference type="ARBA" id="ARBA00006168"/>
    </source>
</evidence>
<evidence type="ECO:0000256" key="3">
    <source>
        <dbReference type="ARBA" id="ARBA00022741"/>
    </source>
</evidence>
<evidence type="ECO:0000313" key="9">
    <source>
        <dbReference type="Proteomes" id="UP000324800"/>
    </source>
</evidence>
<dbReference type="InterPro" id="IPR004582">
    <property type="entry name" value="Checkpoint_prot_Rad17_Rad24"/>
</dbReference>
<organism evidence="8 9">
    <name type="scientific">Streblomastix strix</name>
    <dbReference type="NCBI Taxonomy" id="222440"/>
    <lineage>
        <taxon>Eukaryota</taxon>
        <taxon>Metamonada</taxon>
        <taxon>Preaxostyla</taxon>
        <taxon>Oxymonadida</taxon>
        <taxon>Streblomastigidae</taxon>
        <taxon>Streblomastix</taxon>
    </lineage>
</organism>
<keyword evidence="6" id="KW-0539">Nucleus</keyword>
<protein>
    <recommendedName>
        <fullName evidence="10">Cell cycle checkpoint protein RAD17</fullName>
    </recommendedName>
</protein>
<evidence type="ECO:0000313" key="8">
    <source>
        <dbReference type="EMBL" id="KAA6389899.1"/>
    </source>
</evidence>
<dbReference type="AlphaFoldDB" id="A0A5J4W620"/>